<reference evidence="3" key="1">
    <citation type="submission" date="2021-02" db="EMBL/GenBank/DDBJ databases">
        <authorList>
            <person name="Nowell W R."/>
        </authorList>
    </citation>
    <scope>NUCLEOTIDE SEQUENCE</scope>
</reference>
<gene>
    <name evidence="3" type="ORF">BYL167_LOCUS78940</name>
    <name evidence="4" type="ORF">BYL167_LOCUS78949</name>
    <name evidence="2" type="ORF">GIL414_LOCUS23846</name>
    <name evidence="5" type="ORF">GIL414_LOCUS73708</name>
    <name evidence="1" type="ORF">SMN809_LOCUS23293</name>
    <name evidence="6" type="ORF">SMN809_LOCUS79071</name>
</gene>
<dbReference type="EMBL" id="CAJOBI010024143">
    <property type="protein sequence ID" value="CAF4234501.1"/>
    <property type="molecule type" value="Genomic_DNA"/>
</dbReference>
<comment type="caution">
    <text evidence="3">The sequence shown here is derived from an EMBL/GenBank/DDBJ whole genome shotgun (WGS) entry which is preliminary data.</text>
</comment>
<sequence>LGKTHEEAIQAGAYCAFECIQQSGCTFPDKPSFDPTTFLSKQKIASN</sequence>
<evidence type="ECO:0000313" key="4">
    <source>
        <dbReference type="EMBL" id="CAF5180941.1"/>
    </source>
</evidence>
<dbReference type="Proteomes" id="UP000681967">
    <property type="component" value="Unassembled WGS sequence"/>
</dbReference>
<evidence type="ECO:0000313" key="2">
    <source>
        <dbReference type="EMBL" id="CAF4254429.1"/>
    </source>
</evidence>
<dbReference type="EMBL" id="CAJOBJ010027747">
    <property type="protein sequence ID" value="CAF4254429.1"/>
    <property type="molecule type" value="Genomic_DNA"/>
</dbReference>
<evidence type="ECO:0000313" key="6">
    <source>
        <dbReference type="EMBL" id="CAF5213575.1"/>
    </source>
</evidence>
<feature type="non-terminal residue" evidence="3">
    <location>
        <position position="1"/>
    </location>
</feature>
<protein>
    <submittedName>
        <fullName evidence="3">Uncharacterized protein</fullName>
    </submittedName>
</protein>
<dbReference type="EMBL" id="CAJOBH010290796">
    <property type="protein sequence ID" value="CAF5180894.1"/>
    <property type="molecule type" value="Genomic_DNA"/>
</dbReference>
<evidence type="ECO:0000313" key="3">
    <source>
        <dbReference type="EMBL" id="CAF5180894.1"/>
    </source>
</evidence>
<proteinExistence type="predicted"/>
<evidence type="ECO:0000313" key="7">
    <source>
        <dbReference type="Proteomes" id="UP000681967"/>
    </source>
</evidence>
<accession>A0A8S3HH26</accession>
<dbReference type="EMBL" id="CAJOBJ010339218">
    <property type="protein sequence ID" value="CAF5192982.1"/>
    <property type="molecule type" value="Genomic_DNA"/>
</dbReference>
<name>A0A8S3HH26_9BILA</name>
<dbReference type="EMBL" id="CAJOBI010341541">
    <property type="protein sequence ID" value="CAF5213575.1"/>
    <property type="molecule type" value="Genomic_DNA"/>
</dbReference>
<evidence type="ECO:0000313" key="1">
    <source>
        <dbReference type="EMBL" id="CAF4234501.1"/>
    </source>
</evidence>
<organism evidence="3 7">
    <name type="scientific">Rotaria magnacalcarata</name>
    <dbReference type="NCBI Taxonomy" id="392030"/>
    <lineage>
        <taxon>Eukaryota</taxon>
        <taxon>Metazoa</taxon>
        <taxon>Spiralia</taxon>
        <taxon>Gnathifera</taxon>
        <taxon>Rotifera</taxon>
        <taxon>Eurotatoria</taxon>
        <taxon>Bdelloidea</taxon>
        <taxon>Philodinida</taxon>
        <taxon>Philodinidae</taxon>
        <taxon>Rotaria</taxon>
    </lineage>
</organism>
<dbReference type="AlphaFoldDB" id="A0A8S3HH26"/>
<evidence type="ECO:0000313" key="5">
    <source>
        <dbReference type="EMBL" id="CAF5192982.1"/>
    </source>
</evidence>
<dbReference type="EMBL" id="CAJOBH010290828">
    <property type="protein sequence ID" value="CAF5180941.1"/>
    <property type="molecule type" value="Genomic_DNA"/>
</dbReference>
<dbReference type="Proteomes" id="UP000681720">
    <property type="component" value="Unassembled WGS sequence"/>
</dbReference>
<dbReference type="InterPro" id="IPR029056">
    <property type="entry name" value="Ribokinase-like"/>
</dbReference>
<dbReference type="Gene3D" id="3.40.1190.20">
    <property type="match status" value="1"/>
</dbReference>
<dbReference type="Proteomes" id="UP000676336">
    <property type="component" value="Unassembled WGS sequence"/>
</dbReference>